<evidence type="ECO:0000256" key="2">
    <source>
        <dbReference type="ARBA" id="ARBA00022723"/>
    </source>
</evidence>
<organism evidence="5 6">
    <name type="scientific">Candidatus Corynebacterium gallistercoris</name>
    <dbReference type="NCBI Taxonomy" id="2838530"/>
    <lineage>
        <taxon>Bacteria</taxon>
        <taxon>Bacillati</taxon>
        <taxon>Actinomycetota</taxon>
        <taxon>Actinomycetes</taxon>
        <taxon>Mycobacteriales</taxon>
        <taxon>Corynebacteriaceae</taxon>
        <taxon>Corynebacterium</taxon>
    </lineage>
</organism>
<evidence type="ECO:0000256" key="3">
    <source>
        <dbReference type="ARBA" id="ARBA00022842"/>
    </source>
</evidence>
<dbReference type="Pfam" id="PF01648">
    <property type="entry name" value="ACPS"/>
    <property type="match status" value="1"/>
</dbReference>
<name>A0A9D1RW74_9CORY</name>
<dbReference type="InterPro" id="IPR037143">
    <property type="entry name" value="4-PPantetheinyl_Trfase_dom_sf"/>
</dbReference>
<keyword evidence="2" id="KW-0479">Metal-binding</keyword>
<keyword evidence="1" id="KW-0808">Transferase</keyword>
<reference evidence="5" key="2">
    <citation type="submission" date="2021-04" db="EMBL/GenBank/DDBJ databases">
        <authorList>
            <person name="Gilroy R."/>
        </authorList>
    </citation>
    <scope>NUCLEOTIDE SEQUENCE</scope>
    <source>
        <strain evidence="5">4376</strain>
    </source>
</reference>
<dbReference type="AlphaFoldDB" id="A0A9D1RW74"/>
<feature type="domain" description="4'-phosphopantetheinyl transferase" evidence="4">
    <location>
        <begin position="3"/>
        <end position="82"/>
    </location>
</feature>
<dbReference type="InterPro" id="IPR008278">
    <property type="entry name" value="4-PPantetheinyl_Trfase_dom"/>
</dbReference>
<dbReference type="SUPFAM" id="SSF56214">
    <property type="entry name" value="4'-phosphopantetheinyl transferase"/>
    <property type="match status" value="1"/>
</dbReference>
<accession>A0A9D1RW74</accession>
<protein>
    <submittedName>
        <fullName evidence="5">Holo-ACP synthase</fullName>
    </submittedName>
</protein>
<evidence type="ECO:0000259" key="4">
    <source>
        <dbReference type="Pfam" id="PF01648"/>
    </source>
</evidence>
<dbReference type="GO" id="GO:0006633">
    <property type="term" value="P:fatty acid biosynthetic process"/>
    <property type="evidence" value="ECO:0007669"/>
    <property type="project" value="InterPro"/>
</dbReference>
<reference evidence="5" key="1">
    <citation type="journal article" date="2021" name="PeerJ">
        <title>Extensive microbial diversity within the chicken gut microbiome revealed by metagenomics and culture.</title>
        <authorList>
            <person name="Gilroy R."/>
            <person name="Ravi A."/>
            <person name="Getino M."/>
            <person name="Pursley I."/>
            <person name="Horton D.L."/>
            <person name="Alikhan N.F."/>
            <person name="Baker D."/>
            <person name="Gharbi K."/>
            <person name="Hall N."/>
            <person name="Watson M."/>
            <person name="Adriaenssens E.M."/>
            <person name="Foster-Nyarko E."/>
            <person name="Jarju S."/>
            <person name="Secka A."/>
            <person name="Antonio M."/>
            <person name="Oren A."/>
            <person name="Chaudhuri R.R."/>
            <person name="La Ragione R."/>
            <person name="Hildebrand F."/>
            <person name="Pallen M.J."/>
        </authorList>
    </citation>
    <scope>NUCLEOTIDE SEQUENCE</scope>
    <source>
        <strain evidence="5">4376</strain>
    </source>
</reference>
<comment type="caution">
    <text evidence="5">The sequence shown here is derived from an EMBL/GenBank/DDBJ whole genome shotgun (WGS) entry which is preliminary data.</text>
</comment>
<dbReference type="GO" id="GO:0000287">
    <property type="term" value="F:magnesium ion binding"/>
    <property type="evidence" value="ECO:0007669"/>
    <property type="project" value="InterPro"/>
</dbReference>
<proteinExistence type="predicted"/>
<evidence type="ECO:0000256" key="1">
    <source>
        <dbReference type="ARBA" id="ARBA00022679"/>
    </source>
</evidence>
<dbReference type="EMBL" id="DXFZ01000035">
    <property type="protein sequence ID" value="HIW95403.1"/>
    <property type="molecule type" value="Genomic_DNA"/>
</dbReference>
<sequence length="118" mass="12770">MVGIGVDLVSVSAFREQFYAGSTFAGAFSGPELREARLRAEVSGDLAQHLAGRWAAKEAFVKAWFAADGQVMAPEELRWDSLQVLGAPPRLHVPVDYRSHVSISHDGGFATAMVVLEQ</sequence>
<gene>
    <name evidence="5" type="ORF">H9867_02780</name>
</gene>
<dbReference type="GO" id="GO:0008897">
    <property type="term" value="F:holo-[acyl-carrier-protein] synthase activity"/>
    <property type="evidence" value="ECO:0007669"/>
    <property type="project" value="InterPro"/>
</dbReference>
<keyword evidence="3" id="KW-0460">Magnesium</keyword>
<evidence type="ECO:0000313" key="5">
    <source>
        <dbReference type="EMBL" id="HIW95403.1"/>
    </source>
</evidence>
<evidence type="ECO:0000313" key="6">
    <source>
        <dbReference type="Proteomes" id="UP000824189"/>
    </source>
</evidence>
<dbReference type="NCBIfam" id="TIGR00556">
    <property type="entry name" value="pantethn_trn"/>
    <property type="match status" value="1"/>
</dbReference>
<dbReference type="Gene3D" id="3.90.470.20">
    <property type="entry name" value="4'-phosphopantetheinyl transferase domain"/>
    <property type="match status" value="1"/>
</dbReference>
<dbReference type="InterPro" id="IPR004568">
    <property type="entry name" value="Ppantetheine-prot_Trfase_dom"/>
</dbReference>
<dbReference type="Proteomes" id="UP000824189">
    <property type="component" value="Unassembled WGS sequence"/>
</dbReference>